<comment type="subcellular location">
    <subcellularLocation>
        <location evidence="10">Endomembrane system</location>
        <topology evidence="10">Single-pass membrane protein</topology>
    </subcellularLocation>
</comment>
<evidence type="ECO:0000256" key="10">
    <source>
        <dbReference type="ARBA" id="ARBA00037847"/>
    </source>
</evidence>
<evidence type="ECO:0000256" key="12">
    <source>
        <dbReference type="SAM" id="Phobius"/>
    </source>
</evidence>
<keyword evidence="4 11" id="KW-0375">Hydrogen ion transport</keyword>
<comment type="function">
    <text evidence="9">F(1)F(0) ATP synthase produces ATP from ADP in the presence of a proton or sodium gradient. F-type ATPases consist of two structural domains, F(1) containing the extramembraneous catalytic core and F(0) containing the membrane proton channel, linked together by a central stalk and a peripheral stalk. During catalysis, ATP synthesis in the catalytic domain of F(1) is coupled via a rotary mechanism of the central stalk subunits to proton translocation.</text>
</comment>
<gene>
    <name evidence="13" type="ORF">ACD_49C00014G0004</name>
</gene>
<keyword evidence="2 11" id="KW-0138">CF(0)</keyword>
<evidence type="ECO:0000256" key="9">
    <source>
        <dbReference type="ARBA" id="ARBA00025198"/>
    </source>
</evidence>
<proteinExistence type="inferred from homology"/>
<keyword evidence="3 11" id="KW-0812">Transmembrane</keyword>
<evidence type="ECO:0000256" key="1">
    <source>
        <dbReference type="ARBA" id="ARBA00022448"/>
    </source>
</evidence>
<organism evidence="13">
    <name type="scientific">uncultured bacterium</name>
    <name type="common">gcode 4</name>
    <dbReference type="NCBI Taxonomy" id="1234023"/>
    <lineage>
        <taxon>Bacteria</taxon>
        <taxon>environmental samples</taxon>
    </lineage>
</organism>
<comment type="caution">
    <text evidence="13">The sequence shown here is derived from an EMBL/GenBank/DDBJ whole genome shotgun (WGS) entry which is preliminary data.</text>
</comment>
<comment type="similarity">
    <text evidence="11">Belongs to the ATPase B chain family.</text>
</comment>
<evidence type="ECO:0000256" key="11">
    <source>
        <dbReference type="RuleBase" id="RU003848"/>
    </source>
</evidence>
<name>K2AFI1_9BACT</name>
<feature type="transmembrane region" description="Helical" evidence="12">
    <location>
        <begin position="6"/>
        <end position="24"/>
    </location>
</feature>
<keyword evidence="5 12" id="KW-1133">Transmembrane helix</keyword>
<accession>K2AFI1</accession>
<keyword evidence="6 11" id="KW-0406">Ion transport</keyword>
<keyword evidence="8" id="KW-0066">ATP synthesis</keyword>
<sequence length="158" mass="18644">MDSFVNLWSFIIQFINIVIIIFILNKFLFKPYLVYLHNEELKRKDLEDAHLKLHSIKDDAKKEAKQLIDDAKKEAHFIKMQWETLAKEETIAIINEAKEEGERIKTKALLDIDNERKAMNSIMKEKILEVALRLNEKLFKDSNANIDFIKNNAEKEVI</sequence>
<protein>
    <recommendedName>
        <fullName evidence="14">ATP synthase subunit b</fullName>
    </recommendedName>
</protein>
<keyword evidence="7 12" id="KW-0472">Membrane</keyword>
<evidence type="ECO:0000256" key="5">
    <source>
        <dbReference type="ARBA" id="ARBA00022989"/>
    </source>
</evidence>
<keyword evidence="1 11" id="KW-0813">Transport</keyword>
<dbReference type="GO" id="GO:0012505">
    <property type="term" value="C:endomembrane system"/>
    <property type="evidence" value="ECO:0007669"/>
    <property type="project" value="UniProtKB-SubCell"/>
</dbReference>
<evidence type="ECO:0000256" key="2">
    <source>
        <dbReference type="ARBA" id="ARBA00022547"/>
    </source>
</evidence>
<dbReference type="Pfam" id="PF00430">
    <property type="entry name" value="ATP-synt_B"/>
    <property type="match status" value="1"/>
</dbReference>
<dbReference type="GO" id="GO:0045259">
    <property type="term" value="C:proton-transporting ATP synthase complex"/>
    <property type="evidence" value="ECO:0007669"/>
    <property type="project" value="UniProtKB-KW"/>
</dbReference>
<dbReference type="EMBL" id="AMFJ01021600">
    <property type="protein sequence ID" value="EKD66750.1"/>
    <property type="molecule type" value="Genomic_DNA"/>
</dbReference>
<evidence type="ECO:0000256" key="6">
    <source>
        <dbReference type="ARBA" id="ARBA00023065"/>
    </source>
</evidence>
<dbReference type="GO" id="GO:0015986">
    <property type="term" value="P:proton motive force-driven ATP synthesis"/>
    <property type="evidence" value="ECO:0007669"/>
    <property type="project" value="InterPro"/>
</dbReference>
<evidence type="ECO:0000256" key="4">
    <source>
        <dbReference type="ARBA" id="ARBA00022781"/>
    </source>
</evidence>
<dbReference type="CDD" id="cd06503">
    <property type="entry name" value="ATP-synt_Fo_b"/>
    <property type="match status" value="1"/>
</dbReference>
<dbReference type="AlphaFoldDB" id="K2AFI1"/>
<evidence type="ECO:0000256" key="3">
    <source>
        <dbReference type="ARBA" id="ARBA00022692"/>
    </source>
</evidence>
<dbReference type="GO" id="GO:0015078">
    <property type="term" value="F:proton transmembrane transporter activity"/>
    <property type="evidence" value="ECO:0007669"/>
    <property type="project" value="InterPro"/>
</dbReference>
<evidence type="ECO:0000313" key="13">
    <source>
        <dbReference type="EMBL" id="EKD66750.1"/>
    </source>
</evidence>
<evidence type="ECO:0008006" key="14">
    <source>
        <dbReference type="Google" id="ProtNLM"/>
    </source>
</evidence>
<dbReference type="InterPro" id="IPR002146">
    <property type="entry name" value="ATP_synth_b/b'su_bac/chlpt"/>
</dbReference>
<reference evidence="13" key="1">
    <citation type="journal article" date="2012" name="Science">
        <title>Fermentation, hydrogen, and sulfur metabolism in multiple uncultivated bacterial phyla.</title>
        <authorList>
            <person name="Wrighton K.C."/>
            <person name="Thomas B.C."/>
            <person name="Sharon I."/>
            <person name="Miller C.S."/>
            <person name="Castelle C.J."/>
            <person name="VerBerkmoes N.C."/>
            <person name="Wilkins M.J."/>
            <person name="Hettich R.L."/>
            <person name="Lipton M.S."/>
            <person name="Williams K.H."/>
            <person name="Long P.E."/>
            <person name="Banfield J.F."/>
        </authorList>
    </citation>
    <scope>NUCLEOTIDE SEQUENCE [LARGE SCALE GENOMIC DNA]</scope>
</reference>
<evidence type="ECO:0000256" key="7">
    <source>
        <dbReference type="ARBA" id="ARBA00023136"/>
    </source>
</evidence>
<evidence type="ECO:0000256" key="8">
    <source>
        <dbReference type="ARBA" id="ARBA00023310"/>
    </source>
</evidence>